<evidence type="ECO:0000313" key="10">
    <source>
        <dbReference type="Proteomes" id="UP000632138"/>
    </source>
</evidence>
<dbReference type="CDD" id="cd04077">
    <property type="entry name" value="Peptidases_S8_PCSK9_ProteinaseK_like"/>
    <property type="match status" value="1"/>
</dbReference>
<dbReference type="InterPro" id="IPR015500">
    <property type="entry name" value="Peptidase_S8_subtilisin-rel"/>
</dbReference>
<dbReference type="RefSeq" id="WP_203382435.1">
    <property type="nucleotide sequence ID" value="NZ_JAENHP010000023.1"/>
</dbReference>
<feature type="chain" id="PRO_5046542950" evidence="7">
    <location>
        <begin position="28"/>
        <end position="548"/>
    </location>
</feature>
<dbReference type="InterPro" id="IPR022398">
    <property type="entry name" value="Peptidase_S8_His-AS"/>
</dbReference>
<keyword evidence="2 5" id="KW-0645">Protease</keyword>
<evidence type="ECO:0000259" key="8">
    <source>
        <dbReference type="Pfam" id="PF00082"/>
    </source>
</evidence>
<evidence type="ECO:0000313" key="9">
    <source>
        <dbReference type="EMBL" id="MBM2622114.1"/>
    </source>
</evidence>
<dbReference type="InterPro" id="IPR000209">
    <property type="entry name" value="Peptidase_S8/S53_dom"/>
</dbReference>
<dbReference type="SUPFAM" id="SSF52743">
    <property type="entry name" value="Subtilisin-like"/>
    <property type="match status" value="1"/>
</dbReference>
<dbReference type="InterPro" id="IPR023827">
    <property type="entry name" value="Peptidase_S8_Asp-AS"/>
</dbReference>
<dbReference type="Gene3D" id="2.60.40.10">
    <property type="entry name" value="Immunoglobulins"/>
    <property type="match status" value="2"/>
</dbReference>
<feature type="active site" description="Charge relay system" evidence="5">
    <location>
        <position position="172"/>
    </location>
</feature>
<dbReference type="InterPro" id="IPR013783">
    <property type="entry name" value="Ig-like_fold"/>
</dbReference>
<dbReference type="PANTHER" id="PTHR43806">
    <property type="entry name" value="PEPTIDASE S8"/>
    <property type="match status" value="1"/>
</dbReference>
<reference evidence="9 10" key="1">
    <citation type="submission" date="2021-01" db="EMBL/GenBank/DDBJ databases">
        <title>Actinoplanes sp. nov. LDG1-06 isolated from lichen.</title>
        <authorList>
            <person name="Saeng-In P."/>
            <person name="Phongsopitanun W."/>
            <person name="Kanchanasin P."/>
            <person name="Yuki M."/>
            <person name="Kudo T."/>
            <person name="Ohkuma M."/>
            <person name="Tanasupawat S."/>
        </authorList>
    </citation>
    <scope>NUCLEOTIDE SEQUENCE [LARGE SCALE GENOMIC DNA]</scope>
    <source>
        <strain evidence="9 10">LDG1-06</strain>
    </source>
</reference>
<dbReference type="Gene3D" id="3.40.50.200">
    <property type="entry name" value="Peptidase S8/S53 domain"/>
    <property type="match status" value="1"/>
</dbReference>
<keyword evidence="4 5" id="KW-0720">Serine protease</keyword>
<gene>
    <name evidence="9" type="ORF">JIG36_42085</name>
</gene>
<keyword evidence="7" id="KW-0732">Signal</keyword>
<dbReference type="InterPro" id="IPR034193">
    <property type="entry name" value="PCSK9_ProteinaseK-like"/>
</dbReference>
<dbReference type="Pfam" id="PF00082">
    <property type="entry name" value="Peptidase_S8"/>
    <property type="match status" value="1"/>
</dbReference>
<organism evidence="9 10">
    <name type="scientific">Paractinoplanes ovalisporus</name>
    <dbReference type="NCBI Taxonomy" id="2810368"/>
    <lineage>
        <taxon>Bacteria</taxon>
        <taxon>Bacillati</taxon>
        <taxon>Actinomycetota</taxon>
        <taxon>Actinomycetes</taxon>
        <taxon>Micromonosporales</taxon>
        <taxon>Micromonosporaceae</taxon>
        <taxon>Paractinoplanes</taxon>
    </lineage>
</organism>
<evidence type="ECO:0000256" key="5">
    <source>
        <dbReference type="PROSITE-ProRule" id="PRU01240"/>
    </source>
</evidence>
<dbReference type="Pfam" id="PF05345">
    <property type="entry name" value="He_PIG"/>
    <property type="match status" value="2"/>
</dbReference>
<dbReference type="PRINTS" id="PR00723">
    <property type="entry name" value="SUBTILISIN"/>
</dbReference>
<dbReference type="InterPro" id="IPR023828">
    <property type="entry name" value="Peptidase_S8_Ser-AS"/>
</dbReference>
<sequence>MRMRTLASAAAATAAVVLAGTAVPAQAALPEGTVFGTGAPGAIAGRYIVTLNQPVSGDASAMSVDGGSTYVADMSATQARRLAADPDVRYVEQDRILTIQGTQKSPPWGLDRIDQRAVKGSKSFTPTDDGSSVHAYVIDTGIRISHADFGGRAGYGYDALSGTTNAGDCNGHGTHVAGTIGGQIFGVAKQVKLVSVRVLNCKGEGSLSQVISGVNWVTAHAVKPAVANMSVGGSYSASLNAAVQRSINSGVTYVVAAGNENVNAGKTSPASLAAAITVGATDASDRRASFSNWGPALDLFAPGVNIRSDFYSGDYMTAIASGTSMASPHVAGAAALALDAAPTMTPAQVRNYLVKNATTSKIKDPKGSANRLLFVPAPPAAPVITSSSLTVTTGTAYSGKLTLKAARRGSWSVASGRLPSGLTLWPSGAITGKPVAPGTATVTVRFTDYVPRSATRTLTVTVRKTTPVISTSWLPDGSAGTYYSQNLAVADGRTGTWSVVDGALPDGLSLGANGLIEGWPSAGSGTFTVAFTDGWGTRTTRTLSINVA</sequence>
<comment type="caution">
    <text evidence="9">The sequence shown here is derived from an EMBL/GenBank/DDBJ whole genome shotgun (WGS) entry which is preliminary data.</text>
</comment>
<evidence type="ECO:0000256" key="7">
    <source>
        <dbReference type="SAM" id="SignalP"/>
    </source>
</evidence>
<keyword evidence="3 5" id="KW-0378">Hydrolase</keyword>
<keyword evidence="10" id="KW-1185">Reference proteome</keyword>
<dbReference type="PROSITE" id="PS00137">
    <property type="entry name" value="SUBTILASE_HIS"/>
    <property type="match status" value="1"/>
</dbReference>
<dbReference type="PROSITE" id="PS00138">
    <property type="entry name" value="SUBTILASE_SER"/>
    <property type="match status" value="1"/>
</dbReference>
<evidence type="ECO:0000256" key="3">
    <source>
        <dbReference type="ARBA" id="ARBA00022801"/>
    </source>
</evidence>
<dbReference type="EMBL" id="JAENHP010000023">
    <property type="protein sequence ID" value="MBM2622114.1"/>
    <property type="molecule type" value="Genomic_DNA"/>
</dbReference>
<dbReference type="SUPFAM" id="SSF54897">
    <property type="entry name" value="Protease propeptides/inhibitors"/>
    <property type="match status" value="1"/>
</dbReference>
<dbReference type="PROSITE" id="PS51892">
    <property type="entry name" value="SUBTILASE"/>
    <property type="match status" value="1"/>
</dbReference>
<feature type="active site" description="Charge relay system" evidence="5">
    <location>
        <position position="324"/>
    </location>
</feature>
<evidence type="ECO:0000256" key="1">
    <source>
        <dbReference type="ARBA" id="ARBA00011073"/>
    </source>
</evidence>
<dbReference type="InterPro" id="IPR036852">
    <property type="entry name" value="Peptidase_S8/S53_dom_sf"/>
</dbReference>
<name>A0ABS2ASH2_9ACTN</name>
<dbReference type="PROSITE" id="PS00136">
    <property type="entry name" value="SUBTILASE_ASP"/>
    <property type="match status" value="1"/>
</dbReference>
<feature type="active site" description="Charge relay system" evidence="5">
    <location>
        <position position="139"/>
    </location>
</feature>
<feature type="signal peptide" evidence="7">
    <location>
        <begin position="1"/>
        <end position="27"/>
    </location>
</feature>
<evidence type="ECO:0000256" key="2">
    <source>
        <dbReference type="ARBA" id="ARBA00022670"/>
    </source>
</evidence>
<dbReference type="Proteomes" id="UP000632138">
    <property type="component" value="Unassembled WGS sequence"/>
</dbReference>
<protein>
    <submittedName>
        <fullName evidence="9">S8 family peptidase</fullName>
    </submittedName>
</protein>
<dbReference type="PANTHER" id="PTHR43806:SF11">
    <property type="entry name" value="CEREVISIN-RELATED"/>
    <property type="match status" value="1"/>
</dbReference>
<comment type="similarity">
    <text evidence="1 5 6">Belongs to the peptidase S8 family.</text>
</comment>
<accession>A0ABS2ASH2</accession>
<evidence type="ECO:0000256" key="6">
    <source>
        <dbReference type="RuleBase" id="RU003355"/>
    </source>
</evidence>
<feature type="domain" description="Peptidase S8/S53" evidence="8">
    <location>
        <begin position="137"/>
        <end position="360"/>
    </location>
</feature>
<proteinExistence type="inferred from homology"/>
<evidence type="ECO:0000256" key="4">
    <source>
        <dbReference type="ARBA" id="ARBA00022825"/>
    </source>
</evidence>
<dbReference type="InterPro" id="IPR050131">
    <property type="entry name" value="Peptidase_S8_subtilisin-like"/>
</dbReference>